<evidence type="ECO:0000256" key="1">
    <source>
        <dbReference type="SAM" id="MobiDB-lite"/>
    </source>
</evidence>
<feature type="compositionally biased region" description="Polar residues" evidence="1">
    <location>
        <begin position="502"/>
        <end position="518"/>
    </location>
</feature>
<reference evidence="2" key="1">
    <citation type="submission" date="2023-11" db="EMBL/GenBank/DDBJ databases">
        <title>Genome assemblies of two species of porcelain crab, Petrolisthes cinctipes and Petrolisthes manimaculis (Anomura: Porcellanidae).</title>
        <authorList>
            <person name="Angst P."/>
        </authorList>
    </citation>
    <scope>NUCLEOTIDE SEQUENCE</scope>
    <source>
        <strain evidence="2">PB745_02</strain>
        <tissue evidence="2">Gill</tissue>
    </source>
</reference>
<feature type="compositionally biased region" description="Basic and acidic residues" evidence="1">
    <location>
        <begin position="21"/>
        <end position="31"/>
    </location>
</feature>
<dbReference type="Proteomes" id="UP001292094">
    <property type="component" value="Unassembled WGS sequence"/>
</dbReference>
<feature type="region of interest" description="Disordered" evidence="1">
    <location>
        <begin position="236"/>
        <end position="274"/>
    </location>
</feature>
<feature type="compositionally biased region" description="Basic and acidic residues" evidence="1">
    <location>
        <begin position="519"/>
        <end position="571"/>
    </location>
</feature>
<feature type="region of interest" description="Disordered" evidence="1">
    <location>
        <begin position="145"/>
        <end position="165"/>
    </location>
</feature>
<protein>
    <submittedName>
        <fullName evidence="2">Uncharacterized protein</fullName>
    </submittedName>
</protein>
<feature type="compositionally biased region" description="Low complexity" evidence="1">
    <location>
        <begin position="403"/>
        <end position="424"/>
    </location>
</feature>
<evidence type="ECO:0000313" key="3">
    <source>
        <dbReference type="Proteomes" id="UP001292094"/>
    </source>
</evidence>
<comment type="caution">
    <text evidence="2">The sequence shown here is derived from an EMBL/GenBank/DDBJ whole genome shotgun (WGS) entry which is preliminary data.</text>
</comment>
<proteinExistence type="predicted"/>
<gene>
    <name evidence="2" type="ORF">Pmani_023170</name>
</gene>
<feature type="region of interest" description="Disordered" evidence="1">
    <location>
        <begin position="495"/>
        <end position="589"/>
    </location>
</feature>
<organism evidence="2 3">
    <name type="scientific">Petrolisthes manimaculis</name>
    <dbReference type="NCBI Taxonomy" id="1843537"/>
    <lineage>
        <taxon>Eukaryota</taxon>
        <taxon>Metazoa</taxon>
        <taxon>Ecdysozoa</taxon>
        <taxon>Arthropoda</taxon>
        <taxon>Crustacea</taxon>
        <taxon>Multicrustacea</taxon>
        <taxon>Malacostraca</taxon>
        <taxon>Eumalacostraca</taxon>
        <taxon>Eucarida</taxon>
        <taxon>Decapoda</taxon>
        <taxon>Pleocyemata</taxon>
        <taxon>Anomura</taxon>
        <taxon>Galatheoidea</taxon>
        <taxon>Porcellanidae</taxon>
        <taxon>Petrolisthes</taxon>
    </lineage>
</organism>
<evidence type="ECO:0000313" key="2">
    <source>
        <dbReference type="EMBL" id="KAK4304903.1"/>
    </source>
</evidence>
<feature type="compositionally biased region" description="Low complexity" evidence="1">
    <location>
        <begin position="77"/>
        <end position="90"/>
    </location>
</feature>
<keyword evidence="3" id="KW-1185">Reference proteome</keyword>
<sequence>MHYNKTQDSVIDRNIPQSLEGRSDQRDKKMESEEDDDFVFVTGANNGTKDSDDEWCVVMASEGHHHHHHQSPPPSAGPQHPAHNNNNNNNSGHDDNTSYTSEVEEQPAASMCELSLPAVSLQLPWSISLPGNVNRYWDRHDSNNYNNSSSSEEEGPAISFPTSPVSLSYSSSSSSSFSLPGAVNIEEDTNIPAVPSPSSIITKTSRLYSCCSSPSSSLANTPSEELLLLAASTLSSNSNNRDQDEQHETTFSSLQSATPDEHERDSSAFPSQQKMSQVLVYPNYDYYYYEDEGDVDECDMGGCSNPLDVVRLQNLVDISVTDHGCGLNSKYDMLGNRMRRKHQQHVHSKHRSRPHVPRDGKKYVNNCEERDNHQPTTTTTTTTWLNFDDHHFDYSSPDPPTPTTSTHLQHKQQQQQPHLLEPTPMAYTWRPPQTPPPPTNTPHHLEPTHTFICRPNEDLHFPRLPPPTCTFPSHILHATTTHLDTHLKGSCTHKHLEEEDNSNSSKWPKIPNNNSTNEDNAKEDKGGDSNRKDKAEDSNRKAWGEDSYRKDKAEDSNRRDKGEDSNRRDKGGYSNRKARVEDSKDNNIMDDGVYEEDIDECVNRRGWEKRHGLRKKGAKFRHHYGV</sequence>
<feature type="compositionally biased region" description="Polar residues" evidence="1">
    <location>
        <begin position="249"/>
        <end position="258"/>
    </location>
</feature>
<dbReference type="AlphaFoldDB" id="A0AAE1PAL9"/>
<feature type="compositionally biased region" description="Basic and acidic residues" evidence="1">
    <location>
        <begin position="578"/>
        <end position="587"/>
    </location>
</feature>
<name>A0AAE1PAL9_9EUCA</name>
<feature type="region of interest" description="Disordered" evidence="1">
    <location>
        <begin position="1"/>
        <end position="106"/>
    </location>
</feature>
<accession>A0AAE1PAL9</accession>
<dbReference type="EMBL" id="JAWZYT010002364">
    <property type="protein sequence ID" value="KAK4304903.1"/>
    <property type="molecule type" value="Genomic_DNA"/>
</dbReference>
<feature type="region of interest" description="Disordered" evidence="1">
    <location>
        <begin position="392"/>
        <end position="448"/>
    </location>
</feature>